<evidence type="ECO:0000256" key="3">
    <source>
        <dbReference type="ARBA" id="ARBA00023163"/>
    </source>
</evidence>
<organism evidence="7 8">
    <name type="scientific">Quercus suber</name>
    <name type="common">Cork oak</name>
    <dbReference type="NCBI Taxonomy" id="58331"/>
    <lineage>
        <taxon>Eukaryota</taxon>
        <taxon>Viridiplantae</taxon>
        <taxon>Streptophyta</taxon>
        <taxon>Embryophyta</taxon>
        <taxon>Tracheophyta</taxon>
        <taxon>Spermatophyta</taxon>
        <taxon>Magnoliopsida</taxon>
        <taxon>eudicotyledons</taxon>
        <taxon>Gunneridae</taxon>
        <taxon>Pentapetalae</taxon>
        <taxon>rosids</taxon>
        <taxon>fabids</taxon>
        <taxon>Fagales</taxon>
        <taxon>Fagaceae</taxon>
        <taxon>Quercus</taxon>
    </lineage>
</organism>
<name>A0AAW0JMF1_QUESU</name>
<comment type="caution">
    <text evidence="7">The sequence shown here is derived from an EMBL/GenBank/DDBJ whole genome shotgun (WGS) entry which is preliminary data.</text>
</comment>
<gene>
    <name evidence="7" type="primary">NAC050_2</name>
    <name evidence="7" type="ORF">CFP56_030525</name>
</gene>
<keyword evidence="2" id="KW-0238">DNA-binding</keyword>
<evidence type="ECO:0000256" key="2">
    <source>
        <dbReference type="ARBA" id="ARBA00023125"/>
    </source>
</evidence>
<dbReference type="InterPro" id="IPR003441">
    <property type="entry name" value="NAC-dom"/>
</dbReference>
<keyword evidence="1" id="KW-0805">Transcription regulation</keyword>
<keyword evidence="4" id="KW-0539">Nucleus</keyword>
<dbReference type="InterPro" id="IPR036093">
    <property type="entry name" value="NAC_dom_sf"/>
</dbReference>
<feature type="region of interest" description="Disordered" evidence="5">
    <location>
        <begin position="168"/>
        <end position="191"/>
    </location>
</feature>
<evidence type="ECO:0000313" key="7">
    <source>
        <dbReference type="EMBL" id="KAK7828122.1"/>
    </source>
</evidence>
<dbReference type="GO" id="GO:0048731">
    <property type="term" value="P:system development"/>
    <property type="evidence" value="ECO:0007669"/>
    <property type="project" value="TreeGrafter"/>
</dbReference>
<dbReference type="EMBL" id="PKMF04000510">
    <property type="protein sequence ID" value="KAK7828122.1"/>
    <property type="molecule type" value="Genomic_DNA"/>
</dbReference>
<feature type="domain" description="NAC" evidence="6">
    <location>
        <begin position="59"/>
        <end position="222"/>
    </location>
</feature>
<feature type="region of interest" description="Disordered" evidence="5">
    <location>
        <begin position="1"/>
        <end position="52"/>
    </location>
</feature>
<evidence type="ECO:0000256" key="1">
    <source>
        <dbReference type="ARBA" id="ARBA00023015"/>
    </source>
</evidence>
<dbReference type="SUPFAM" id="SSF101941">
    <property type="entry name" value="NAC domain"/>
    <property type="match status" value="1"/>
</dbReference>
<dbReference type="PANTHER" id="PTHR31719">
    <property type="entry name" value="NAC TRANSCRIPTION FACTOR 56"/>
    <property type="match status" value="1"/>
</dbReference>
<dbReference type="GO" id="GO:0006355">
    <property type="term" value="P:regulation of DNA-templated transcription"/>
    <property type="evidence" value="ECO:0007669"/>
    <property type="project" value="InterPro"/>
</dbReference>
<keyword evidence="8" id="KW-1185">Reference proteome</keyword>
<dbReference type="Pfam" id="PF02365">
    <property type="entry name" value="NAM"/>
    <property type="match status" value="1"/>
</dbReference>
<evidence type="ECO:0000256" key="5">
    <source>
        <dbReference type="SAM" id="MobiDB-lite"/>
    </source>
</evidence>
<keyword evidence="3" id="KW-0804">Transcription</keyword>
<dbReference type="PANTHER" id="PTHR31719:SF164">
    <property type="entry name" value="NAC DOMAIN-CONTAINING PROTEIN"/>
    <property type="match status" value="1"/>
</dbReference>
<feature type="compositionally biased region" description="Basic and acidic residues" evidence="5">
    <location>
        <begin position="1"/>
        <end position="27"/>
    </location>
</feature>
<accession>A0AAW0JMF1</accession>
<dbReference type="GO" id="GO:0003677">
    <property type="term" value="F:DNA binding"/>
    <property type="evidence" value="ECO:0007669"/>
    <property type="project" value="UniProtKB-KW"/>
</dbReference>
<feature type="compositionally biased region" description="Low complexity" evidence="5">
    <location>
        <begin position="177"/>
        <end position="187"/>
    </location>
</feature>
<evidence type="ECO:0000256" key="4">
    <source>
        <dbReference type="ARBA" id="ARBA00023242"/>
    </source>
</evidence>
<protein>
    <submittedName>
        <fullName evidence="7">Nac domain containing protein 50</fullName>
    </submittedName>
</protein>
<dbReference type="Gene3D" id="2.170.150.80">
    <property type="entry name" value="NAC domain"/>
    <property type="match status" value="1"/>
</dbReference>
<evidence type="ECO:0000313" key="8">
    <source>
        <dbReference type="Proteomes" id="UP000237347"/>
    </source>
</evidence>
<dbReference type="Proteomes" id="UP000237347">
    <property type="component" value="Unassembled WGS sequence"/>
</dbReference>
<evidence type="ECO:0000259" key="6">
    <source>
        <dbReference type="PROSITE" id="PS51005"/>
    </source>
</evidence>
<proteinExistence type="predicted"/>
<dbReference type="AlphaFoldDB" id="A0AAW0JMF1"/>
<reference evidence="7 8" key="1">
    <citation type="journal article" date="2018" name="Sci. Data">
        <title>The draft genome sequence of cork oak.</title>
        <authorList>
            <person name="Ramos A.M."/>
            <person name="Usie A."/>
            <person name="Barbosa P."/>
            <person name="Barros P.M."/>
            <person name="Capote T."/>
            <person name="Chaves I."/>
            <person name="Simoes F."/>
            <person name="Abreu I."/>
            <person name="Carrasquinho I."/>
            <person name="Faro C."/>
            <person name="Guimaraes J.B."/>
            <person name="Mendonca D."/>
            <person name="Nobrega F."/>
            <person name="Rodrigues L."/>
            <person name="Saibo N.J.M."/>
            <person name="Varela M.C."/>
            <person name="Egas C."/>
            <person name="Matos J."/>
            <person name="Miguel C.M."/>
            <person name="Oliveira M.M."/>
            <person name="Ricardo C.P."/>
            <person name="Goncalves S."/>
        </authorList>
    </citation>
    <scope>NUCLEOTIDE SEQUENCE [LARGE SCALE GENOMIC DNA]</scope>
    <source>
        <strain evidence="8">cv. HL8</strain>
    </source>
</reference>
<sequence>MADREETERETHSSSSSDHRETQRETQTRSSMAITVPVASKKKNKKNNNNEDMIMENELPVGFRFNPTDDELVTHFLRNRNLGKPTPFNAVKECDLYGKKEPWEIWDMFSAVDGSRVVRQLYFFTKLKTYNNGRRIDRRVGSGSGTWKKEHQLKTPGLVGVEKSRFSYENNDDKSSKSSSSSSSSSSGRNGKWNLIEYKDLNPPNQDVSISNEYVVCRLSYSGKWRNNH</sequence>
<dbReference type="PROSITE" id="PS51005">
    <property type="entry name" value="NAC"/>
    <property type="match status" value="1"/>
</dbReference>